<proteinExistence type="predicted"/>
<evidence type="ECO:0000313" key="2">
    <source>
        <dbReference type="Proteomes" id="UP001497680"/>
    </source>
</evidence>
<keyword evidence="2" id="KW-1185">Reference proteome</keyword>
<reference evidence="1 2" key="1">
    <citation type="journal article" date="2022" name="New Phytol.">
        <title>Ecological generalism drives hyperdiversity of secondary metabolite gene clusters in xylarialean endophytes.</title>
        <authorList>
            <person name="Franco M.E.E."/>
            <person name="Wisecaver J.H."/>
            <person name="Arnold A.E."/>
            <person name="Ju Y.M."/>
            <person name="Slot J.C."/>
            <person name="Ahrendt S."/>
            <person name="Moore L.P."/>
            <person name="Eastman K.E."/>
            <person name="Scott K."/>
            <person name="Konkel Z."/>
            <person name="Mondo S.J."/>
            <person name="Kuo A."/>
            <person name="Hayes R.D."/>
            <person name="Haridas S."/>
            <person name="Andreopoulos B."/>
            <person name="Riley R."/>
            <person name="LaButti K."/>
            <person name="Pangilinan J."/>
            <person name="Lipzen A."/>
            <person name="Amirebrahimi M."/>
            <person name="Yan J."/>
            <person name="Adam C."/>
            <person name="Keymanesh K."/>
            <person name="Ng V."/>
            <person name="Louie K."/>
            <person name="Northen T."/>
            <person name="Drula E."/>
            <person name="Henrissat B."/>
            <person name="Hsieh H.M."/>
            <person name="Youens-Clark K."/>
            <person name="Lutzoni F."/>
            <person name="Miadlikowska J."/>
            <person name="Eastwood D.C."/>
            <person name="Hamelin R.C."/>
            <person name="Grigoriev I.V."/>
            <person name="U'Ren J.M."/>
        </authorList>
    </citation>
    <scope>NUCLEOTIDE SEQUENCE [LARGE SCALE GENOMIC DNA]</scope>
    <source>
        <strain evidence="1 2">ER1909</strain>
    </source>
</reference>
<name>A0ACC0CLJ1_9PEZI</name>
<protein>
    <submittedName>
        <fullName evidence="1">Uncharacterized protein</fullName>
    </submittedName>
</protein>
<dbReference type="Proteomes" id="UP001497680">
    <property type="component" value="Unassembled WGS sequence"/>
</dbReference>
<sequence length="313" mass="35325">MDGAARFGGMDLSLFHTAVCSPLGILRPKHSLRSDERAIVEMEPSQPTTPSRATQRLDTTTQSAARPVGGSNVNGEHSGPLPVEERPPADLVVPDAFILYRCVYVPEFKKRLEGKNLGTEARFQILRSLLNDQWNWRLYKEQKDFFRQRAASMKAHYEQHGFDTGKKDKITGVTIVCPSTNKNLLDGKYAFLDDDYRAFLKENNLPMIRPVPEDENKALSQYNLVSRPAQEEDTPAQEEDTPAQEEDTPAPGEFQQPENAEPTQAPAFGIHDELFGLFGVDGNRMADHDLATASMEELEARDYEAFKRKWRVE</sequence>
<dbReference type="EMBL" id="MU394402">
    <property type="protein sequence ID" value="KAI6081254.1"/>
    <property type="molecule type" value="Genomic_DNA"/>
</dbReference>
<organism evidence="1 2">
    <name type="scientific">Hypoxylon rubiginosum</name>
    <dbReference type="NCBI Taxonomy" id="110542"/>
    <lineage>
        <taxon>Eukaryota</taxon>
        <taxon>Fungi</taxon>
        <taxon>Dikarya</taxon>
        <taxon>Ascomycota</taxon>
        <taxon>Pezizomycotina</taxon>
        <taxon>Sordariomycetes</taxon>
        <taxon>Xylariomycetidae</taxon>
        <taxon>Xylariales</taxon>
        <taxon>Hypoxylaceae</taxon>
        <taxon>Hypoxylon</taxon>
    </lineage>
</organism>
<evidence type="ECO:0000313" key="1">
    <source>
        <dbReference type="EMBL" id="KAI6081254.1"/>
    </source>
</evidence>
<gene>
    <name evidence="1" type="ORF">F4821DRAFT_265119</name>
</gene>
<accession>A0ACC0CLJ1</accession>
<comment type="caution">
    <text evidence="1">The sequence shown here is derived from an EMBL/GenBank/DDBJ whole genome shotgun (WGS) entry which is preliminary data.</text>
</comment>